<evidence type="ECO:0000256" key="3">
    <source>
        <dbReference type="ARBA" id="ARBA00022449"/>
    </source>
</evidence>
<evidence type="ECO:0000313" key="10">
    <source>
        <dbReference type="Proteomes" id="UP001595772"/>
    </source>
</evidence>
<dbReference type="RefSeq" id="WP_379495217.1">
    <property type="nucleotide sequence ID" value="NZ_JBHSAO010000001.1"/>
</dbReference>
<organism evidence="9 10">
    <name type="scientific">Oceanobacillus longus</name>
    <dbReference type="NCBI Taxonomy" id="930120"/>
    <lineage>
        <taxon>Bacteria</taxon>
        <taxon>Bacillati</taxon>
        <taxon>Bacillota</taxon>
        <taxon>Bacilli</taxon>
        <taxon>Bacillales</taxon>
        <taxon>Bacillaceae</taxon>
        <taxon>Oceanobacillus</taxon>
    </lineage>
</organism>
<evidence type="ECO:0000256" key="1">
    <source>
        <dbReference type="ARBA" id="ARBA00004651"/>
    </source>
</evidence>
<keyword evidence="10" id="KW-1185">Reference proteome</keyword>
<reference evidence="10" key="1">
    <citation type="journal article" date="2019" name="Int. J. Syst. Evol. Microbiol.">
        <title>The Global Catalogue of Microorganisms (GCM) 10K type strain sequencing project: providing services to taxonomists for standard genome sequencing and annotation.</title>
        <authorList>
            <consortium name="The Broad Institute Genomics Platform"/>
            <consortium name="The Broad Institute Genome Sequencing Center for Infectious Disease"/>
            <person name="Wu L."/>
            <person name="Ma J."/>
        </authorList>
    </citation>
    <scope>NUCLEOTIDE SEQUENCE [LARGE SCALE GENOMIC DNA]</scope>
    <source>
        <strain evidence="10">IBRC-M 10703</strain>
    </source>
</reference>
<evidence type="ECO:0000256" key="2">
    <source>
        <dbReference type="ARBA" id="ARBA00006228"/>
    </source>
</evidence>
<evidence type="ECO:0000256" key="5">
    <source>
        <dbReference type="ARBA" id="ARBA00022692"/>
    </source>
</evidence>
<dbReference type="PIRSF" id="PIRSF019239">
    <property type="entry name" value="MrpE"/>
    <property type="match status" value="1"/>
</dbReference>
<comment type="caution">
    <text evidence="9">The sequence shown here is derived from an EMBL/GenBank/DDBJ whole genome shotgun (WGS) entry which is preliminary data.</text>
</comment>
<dbReference type="PANTHER" id="PTHR34584:SF1">
    <property type="entry name" value="NA(+)_H(+) ANTIPORTER SUBUNIT E1"/>
    <property type="match status" value="1"/>
</dbReference>
<name>A0ABV8GT13_9BACI</name>
<evidence type="ECO:0000256" key="7">
    <source>
        <dbReference type="ARBA" id="ARBA00023136"/>
    </source>
</evidence>
<proteinExistence type="inferred from homology"/>
<gene>
    <name evidence="9" type="ORF">ACFOUV_02665</name>
</gene>
<keyword evidence="5 8" id="KW-0812">Transmembrane</keyword>
<dbReference type="InterPro" id="IPR002758">
    <property type="entry name" value="Cation_antiport_E"/>
</dbReference>
<comment type="similarity">
    <text evidence="2">Belongs to the CPA3 antiporters (TC 2.A.63) subunit E family.</text>
</comment>
<evidence type="ECO:0000256" key="4">
    <source>
        <dbReference type="ARBA" id="ARBA00022475"/>
    </source>
</evidence>
<keyword evidence="6 8" id="KW-1133">Transmembrane helix</keyword>
<evidence type="ECO:0000313" key="9">
    <source>
        <dbReference type="EMBL" id="MFC4022718.1"/>
    </source>
</evidence>
<keyword evidence="3" id="KW-0050">Antiport</keyword>
<evidence type="ECO:0000256" key="6">
    <source>
        <dbReference type="ARBA" id="ARBA00022989"/>
    </source>
</evidence>
<feature type="transmembrane region" description="Helical" evidence="8">
    <location>
        <begin position="21"/>
        <end position="41"/>
    </location>
</feature>
<evidence type="ECO:0000256" key="8">
    <source>
        <dbReference type="SAM" id="Phobius"/>
    </source>
</evidence>
<dbReference type="PANTHER" id="PTHR34584">
    <property type="entry name" value="NA(+)/H(+) ANTIPORTER SUBUNIT E1"/>
    <property type="match status" value="1"/>
</dbReference>
<comment type="subcellular location">
    <subcellularLocation>
        <location evidence="1">Cell membrane</location>
        <topology evidence="1">Multi-pass membrane protein</topology>
    </subcellularLocation>
</comment>
<dbReference type="EMBL" id="JBHSAO010000001">
    <property type="protein sequence ID" value="MFC4022718.1"/>
    <property type="molecule type" value="Genomic_DNA"/>
</dbReference>
<dbReference type="Pfam" id="PF01899">
    <property type="entry name" value="MNHE"/>
    <property type="match status" value="1"/>
</dbReference>
<sequence length="158" mass="18293">MAFQIVINLIIAVMWMFLSESYTMASFITGFLFGVLLLLLLRRFLPGGFYLTRVLKAIKLILVFLREMVMSNIEMIKYIYSPRPIREPGIFEYPLELKTDWEITILSSLISLTPGTLSIAISEDKSKLYIHAMNIENVDDEIRSIKETFEKGIMEVTR</sequence>
<accession>A0ABV8GT13</accession>
<keyword evidence="7 8" id="KW-0472">Membrane</keyword>
<keyword evidence="3" id="KW-0813">Transport</keyword>
<keyword evidence="4" id="KW-1003">Cell membrane</keyword>
<protein>
    <submittedName>
        <fullName evidence="9">Na+/H+ antiporter subunit E</fullName>
    </submittedName>
</protein>
<dbReference type="Proteomes" id="UP001595772">
    <property type="component" value="Unassembled WGS sequence"/>
</dbReference>